<dbReference type="InterPro" id="IPR043729">
    <property type="entry name" value="DUF5672"/>
</dbReference>
<feature type="domain" description="DUF5672" evidence="1">
    <location>
        <begin position="67"/>
        <end position="265"/>
    </location>
</feature>
<dbReference type="RefSeq" id="WP_146791427.1">
    <property type="nucleotide sequence ID" value="NZ_BAABIO010000003.1"/>
</dbReference>
<dbReference type="AlphaFoldDB" id="A0A5B8UPU0"/>
<accession>A0A5B8UPU0</accession>
<keyword evidence="3" id="KW-1185">Reference proteome</keyword>
<evidence type="ECO:0000259" key="1">
    <source>
        <dbReference type="Pfam" id="PF18922"/>
    </source>
</evidence>
<dbReference type="KEGG" id="fgg:FSB75_20895"/>
<dbReference type="OrthoDB" id="7391526at2"/>
<reference evidence="2 3" key="1">
    <citation type="journal article" date="2015" name="Int. J. Syst. Evol. Microbiol.">
        <title>Flavisolibacter ginsenosidimutans sp. nov., with ginsenoside-converting activity isolated from soil used for cultivating ginseng.</title>
        <authorList>
            <person name="Zhao Y."/>
            <person name="Liu Q."/>
            <person name="Kang M.S."/>
            <person name="Jin F."/>
            <person name="Yu H."/>
            <person name="Im W.T."/>
        </authorList>
    </citation>
    <scope>NUCLEOTIDE SEQUENCE [LARGE SCALE GENOMIC DNA]</scope>
    <source>
        <strain evidence="2 3">Gsoil 636</strain>
    </source>
</reference>
<gene>
    <name evidence="2" type="ORF">FSB75_20895</name>
</gene>
<dbReference type="EMBL" id="CP042433">
    <property type="protein sequence ID" value="QEC58259.1"/>
    <property type="molecule type" value="Genomic_DNA"/>
</dbReference>
<sequence>MTPNKDITPFILIPVYKDFEDLDSAELASLDQLVTILAAHPIGLFGPEKIDWQKYLKYFSARDIAVTTHIFDAVFFTNVDGYSKLLLSLDFYKRFAAYSHLLIYQLDAYVFSDELLQWCKAGYDYIGAPWIDNRDGIVTKGELTGVGNGGLSLRKTDSFIRVLTSKKRFKSFRQLVEEYKRFPALKQVSRMPVACLRALTGWRNNGAYHAQRFLYNEDLFWGLVVKESYYPFKLPPVEKAAQFSFEIAPEHLFRLNKQQLPFGCHAWFKYEPEFWQRYIQW</sequence>
<evidence type="ECO:0000313" key="3">
    <source>
        <dbReference type="Proteomes" id="UP000321204"/>
    </source>
</evidence>
<protein>
    <recommendedName>
        <fullName evidence="1">DUF5672 domain-containing protein</fullName>
    </recommendedName>
</protein>
<proteinExistence type="predicted"/>
<dbReference type="Proteomes" id="UP000321204">
    <property type="component" value="Chromosome"/>
</dbReference>
<organism evidence="2 3">
    <name type="scientific">Flavisolibacter ginsenosidimutans</name>
    <dbReference type="NCBI Taxonomy" id="661481"/>
    <lineage>
        <taxon>Bacteria</taxon>
        <taxon>Pseudomonadati</taxon>
        <taxon>Bacteroidota</taxon>
        <taxon>Chitinophagia</taxon>
        <taxon>Chitinophagales</taxon>
        <taxon>Chitinophagaceae</taxon>
        <taxon>Flavisolibacter</taxon>
    </lineage>
</organism>
<dbReference type="Pfam" id="PF18922">
    <property type="entry name" value="DUF5672"/>
    <property type="match status" value="1"/>
</dbReference>
<name>A0A5B8UPU0_9BACT</name>
<evidence type="ECO:0000313" key="2">
    <source>
        <dbReference type="EMBL" id="QEC58259.1"/>
    </source>
</evidence>